<name>A0A1E1LJZ8_9HELO</name>
<reference evidence="2" key="1">
    <citation type="submission" date="2016-03" db="EMBL/GenBank/DDBJ databases">
        <authorList>
            <person name="Guldener U."/>
        </authorList>
    </citation>
    <scope>NUCLEOTIDE SEQUENCE [LARGE SCALE GENOMIC DNA]</scope>
    <source>
        <strain evidence="2">04CH-RAC-A.6.1</strain>
    </source>
</reference>
<dbReference type="Proteomes" id="UP000178912">
    <property type="component" value="Unassembled WGS sequence"/>
</dbReference>
<protein>
    <submittedName>
        <fullName evidence="1">Uncharacterized protein</fullName>
    </submittedName>
</protein>
<sequence length="161" mass="18749">MPKITINLRVNPQKDTIVQIPKVLTPQSTLLAKPDQHRATTFYTLSWTLADRANDDIQRGSFEVKWGLVTELMPGDWVVVKWVTSSNPVFTAEEIVYMYNLMNEEEHDYEVGYEAMLMRTLHNIYLEYSVGYPDSRILATLVEYNVGNRLYRIQEDLETLD</sequence>
<evidence type="ECO:0000313" key="2">
    <source>
        <dbReference type="Proteomes" id="UP000178912"/>
    </source>
</evidence>
<organism evidence="1 2">
    <name type="scientific">Rhynchosporium agropyri</name>
    <dbReference type="NCBI Taxonomy" id="914238"/>
    <lineage>
        <taxon>Eukaryota</taxon>
        <taxon>Fungi</taxon>
        <taxon>Dikarya</taxon>
        <taxon>Ascomycota</taxon>
        <taxon>Pezizomycotina</taxon>
        <taxon>Leotiomycetes</taxon>
        <taxon>Helotiales</taxon>
        <taxon>Ploettnerulaceae</taxon>
        <taxon>Rhynchosporium</taxon>
    </lineage>
</organism>
<evidence type="ECO:0000313" key="1">
    <source>
        <dbReference type="EMBL" id="CZT10820.1"/>
    </source>
</evidence>
<accession>A0A1E1LJZ8</accession>
<keyword evidence="2" id="KW-1185">Reference proteome</keyword>
<dbReference type="OrthoDB" id="3561139at2759"/>
<dbReference type="AlphaFoldDB" id="A0A1E1LJZ8"/>
<proteinExistence type="predicted"/>
<dbReference type="EMBL" id="FJUX01000133">
    <property type="protein sequence ID" value="CZT10820.1"/>
    <property type="molecule type" value="Genomic_DNA"/>
</dbReference>
<gene>
    <name evidence="1" type="ORF">RAG0_15180</name>
</gene>